<reference evidence="2 3" key="1">
    <citation type="submission" date="2024-02" db="EMBL/GenBank/DDBJ databases">
        <authorList>
            <person name="Vignale AGUSTIN F."/>
            <person name="Sosa J E."/>
            <person name="Modenutti C."/>
        </authorList>
    </citation>
    <scope>NUCLEOTIDE SEQUENCE [LARGE SCALE GENOMIC DNA]</scope>
</reference>
<sequence>SKKESEDLYAIISKRQNDRRGRVDSMLSSLMSKYGGGEPSSEPSEEEFEAARKKIEIRKTSKNSKGLGFQDLTTRRLCLEDVLGVNSNINFRISRHKIETHTLGKVFL</sequence>
<feature type="non-terminal residue" evidence="2">
    <location>
        <position position="1"/>
    </location>
</feature>
<comment type="caution">
    <text evidence="2">The sequence shown here is derived from an EMBL/GenBank/DDBJ whole genome shotgun (WGS) entry which is preliminary data.</text>
</comment>
<name>A0ABC8SIC0_9AQUA</name>
<proteinExistence type="predicted"/>
<feature type="region of interest" description="Disordered" evidence="1">
    <location>
        <begin position="30"/>
        <end position="49"/>
    </location>
</feature>
<dbReference type="EMBL" id="CAUOFW020002940">
    <property type="protein sequence ID" value="CAK9156931.1"/>
    <property type="molecule type" value="Genomic_DNA"/>
</dbReference>
<dbReference type="Proteomes" id="UP001642360">
    <property type="component" value="Unassembled WGS sequence"/>
</dbReference>
<keyword evidence="3" id="KW-1185">Reference proteome</keyword>
<evidence type="ECO:0000256" key="1">
    <source>
        <dbReference type="SAM" id="MobiDB-lite"/>
    </source>
</evidence>
<accession>A0ABC8SIC0</accession>
<dbReference type="AlphaFoldDB" id="A0ABC8SIC0"/>
<gene>
    <name evidence="2" type="ORF">ILEXP_LOCUS25490</name>
</gene>
<protein>
    <submittedName>
        <fullName evidence="2">Uncharacterized protein</fullName>
    </submittedName>
</protein>
<evidence type="ECO:0000313" key="3">
    <source>
        <dbReference type="Proteomes" id="UP001642360"/>
    </source>
</evidence>
<dbReference type="PANTHER" id="PTHR44916:SF1">
    <property type="entry name" value="CHAPERONE DNAJ-DOMAIN SUPERFAMILY PROTEIN-RELATED"/>
    <property type="match status" value="1"/>
</dbReference>
<evidence type="ECO:0000313" key="2">
    <source>
        <dbReference type="EMBL" id="CAK9156931.1"/>
    </source>
</evidence>
<dbReference type="PANTHER" id="PTHR44916">
    <property type="entry name" value="CHAPERONE DNAJ-DOMAIN SUPERFAMILY PROTEIN-RELATED"/>
    <property type="match status" value="1"/>
</dbReference>
<dbReference type="InterPro" id="IPR042977">
    <property type="entry name" value="AtJ6-like"/>
</dbReference>
<organism evidence="2 3">
    <name type="scientific">Ilex paraguariensis</name>
    <name type="common">yerba mate</name>
    <dbReference type="NCBI Taxonomy" id="185542"/>
    <lineage>
        <taxon>Eukaryota</taxon>
        <taxon>Viridiplantae</taxon>
        <taxon>Streptophyta</taxon>
        <taxon>Embryophyta</taxon>
        <taxon>Tracheophyta</taxon>
        <taxon>Spermatophyta</taxon>
        <taxon>Magnoliopsida</taxon>
        <taxon>eudicotyledons</taxon>
        <taxon>Gunneridae</taxon>
        <taxon>Pentapetalae</taxon>
        <taxon>asterids</taxon>
        <taxon>campanulids</taxon>
        <taxon>Aquifoliales</taxon>
        <taxon>Aquifoliaceae</taxon>
        <taxon>Ilex</taxon>
    </lineage>
</organism>